<protein>
    <submittedName>
        <fullName evidence="2">Heterokaryon incompatibility protein-domain-containing protein</fullName>
    </submittedName>
</protein>
<dbReference type="Gene3D" id="1.20.5.340">
    <property type="match status" value="1"/>
</dbReference>
<keyword evidence="3" id="KW-1185">Reference proteome</keyword>
<sequence length="607" mass="69875">MEPFKYEPLDLDGPAFRLVRIYHGEGPEINCELFQAWLYPEESVISYEALSYTWGSTASMETIRMGGKQLHITPNLYFALQHLRWPHEDRILWVDGICIDQANEKERGHQVRHMGDVYKQAERVIFWLGPPTYATNVILDSLQQFHKESTRHRCKKWELSDPRWVDLWSAVQPGLKDRHSALVVQQREGLQELLGRPWFRRVWIIQEVAHARAGLVCCGQRSVSAHIFPLAPLLLGIAPDTHSQAVLDIMPGSAKSGTWWNMNRDLYTLLQKFSASEASLPHDTVYALLGISSDAQDTDMLRPNYANSEHDVIHDVMCFLFDEFTYDRYQSYFKTVRDLVKDLQMLNTSFLKHCMRSSNLTGLENVLEWRQFGISQADITTAAQAACNDKQSLEYIDNASPVETWDYLMALEHVLQRRGYNPIITEEVVLTILSMNYNKQDTLISFLQQRRDEINITEEVFVAMLENRLSAPKRFDFGSNVESLGVYKTDIARLFLQQQGAEIQITERVLIAAASKNCYTQHLMQLLLQERGDQIEITEKVLVAAVHNENCGLKHMQLFISQLGDTLRITEKVRKAASWSASIRVPNSSELTQLLKKHDTKMRLQRG</sequence>
<dbReference type="AlphaFoldDB" id="A0A5N7B8J1"/>
<accession>A0A5N7B8J1</accession>
<dbReference type="Proteomes" id="UP000326198">
    <property type="component" value="Unassembled WGS sequence"/>
</dbReference>
<dbReference type="InterPro" id="IPR010730">
    <property type="entry name" value="HET"/>
</dbReference>
<reference evidence="2 3" key="1">
    <citation type="submission" date="2019-04" db="EMBL/GenBank/DDBJ databases">
        <title>Friends and foes A comparative genomics studyof 23 Aspergillus species from section Flavi.</title>
        <authorList>
            <consortium name="DOE Joint Genome Institute"/>
            <person name="Kjaerbolling I."/>
            <person name="Vesth T."/>
            <person name="Frisvad J.C."/>
            <person name="Nybo J.L."/>
            <person name="Theobald S."/>
            <person name="Kildgaard S."/>
            <person name="Isbrandt T."/>
            <person name="Kuo A."/>
            <person name="Sato A."/>
            <person name="Lyhne E.K."/>
            <person name="Kogle M.E."/>
            <person name="Wiebenga A."/>
            <person name="Kun R.S."/>
            <person name="Lubbers R.J."/>
            <person name="Makela M.R."/>
            <person name="Barry K."/>
            <person name="Chovatia M."/>
            <person name="Clum A."/>
            <person name="Daum C."/>
            <person name="Haridas S."/>
            <person name="He G."/>
            <person name="LaButti K."/>
            <person name="Lipzen A."/>
            <person name="Mondo S."/>
            <person name="Riley R."/>
            <person name="Salamov A."/>
            <person name="Simmons B.A."/>
            <person name="Magnuson J.K."/>
            <person name="Henrissat B."/>
            <person name="Mortensen U.H."/>
            <person name="Larsen T.O."/>
            <person name="Devries R.P."/>
            <person name="Grigoriev I.V."/>
            <person name="Machida M."/>
            <person name="Baker S.E."/>
            <person name="Andersen M.R."/>
        </authorList>
    </citation>
    <scope>NUCLEOTIDE SEQUENCE [LARGE SCALE GENOMIC DNA]</scope>
    <source>
        <strain evidence="2 3">IBT 29228</strain>
    </source>
</reference>
<dbReference type="EMBL" id="ML736213">
    <property type="protein sequence ID" value="KAE8378076.1"/>
    <property type="molecule type" value="Genomic_DNA"/>
</dbReference>
<organism evidence="2 3">
    <name type="scientific">Aspergillus bertholletiae</name>
    <dbReference type="NCBI Taxonomy" id="1226010"/>
    <lineage>
        <taxon>Eukaryota</taxon>
        <taxon>Fungi</taxon>
        <taxon>Dikarya</taxon>
        <taxon>Ascomycota</taxon>
        <taxon>Pezizomycotina</taxon>
        <taxon>Eurotiomycetes</taxon>
        <taxon>Eurotiomycetidae</taxon>
        <taxon>Eurotiales</taxon>
        <taxon>Aspergillaceae</taxon>
        <taxon>Aspergillus</taxon>
        <taxon>Aspergillus subgen. Circumdati</taxon>
    </lineage>
</organism>
<gene>
    <name evidence="2" type="ORF">BDV26DRAFT_262225</name>
</gene>
<name>A0A5N7B8J1_9EURO</name>
<evidence type="ECO:0000313" key="3">
    <source>
        <dbReference type="Proteomes" id="UP000326198"/>
    </source>
</evidence>
<proteinExistence type="predicted"/>
<dbReference type="OrthoDB" id="2157530at2759"/>
<dbReference type="InterPro" id="IPR052895">
    <property type="entry name" value="HetReg/Transcr_Mod"/>
</dbReference>
<feature type="domain" description="Heterokaryon incompatibility" evidence="1">
    <location>
        <begin position="47"/>
        <end position="207"/>
    </location>
</feature>
<evidence type="ECO:0000313" key="2">
    <source>
        <dbReference type="EMBL" id="KAE8378076.1"/>
    </source>
</evidence>
<dbReference type="InterPro" id="IPR055530">
    <property type="entry name" value="DUF7104"/>
</dbReference>
<dbReference type="PANTHER" id="PTHR24148:SF78">
    <property type="entry name" value="HETEROKARYON INCOMPATIBILITY DOMAIN-CONTAINING PROTEIN"/>
    <property type="match status" value="1"/>
</dbReference>
<dbReference type="Pfam" id="PF06985">
    <property type="entry name" value="HET"/>
    <property type="match status" value="1"/>
</dbReference>
<dbReference type="Pfam" id="PF23397">
    <property type="entry name" value="DUF7104"/>
    <property type="match status" value="3"/>
</dbReference>
<evidence type="ECO:0000259" key="1">
    <source>
        <dbReference type="Pfam" id="PF06985"/>
    </source>
</evidence>
<dbReference type="PANTHER" id="PTHR24148">
    <property type="entry name" value="ANKYRIN REPEAT DOMAIN-CONTAINING PROTEIN 39 HOMOLOG-RELATED"/>
    <property type="match status" value="1"/>
</dbReference>